<evidence type="ECO:0000313" key="1">
    <source>
        <dbReference type="EMBL" id="VFK80472.1"/>
    </source>
</evidence>
<proteinExistence type="predicted"/>
<organism evidence="1">
    <name type="scientific">Candidatus Kentrum sp. SD</name>
    <dbReference type="NCBI Taxonomy" id="2126332"/>
    <lineage>
        <taxon>Bacteria</taxon>
        <taxon>Pseudomonadati</taxon>
        <taxon>Pseudomonadota</taxon>
        <taxon>Gammaproteobacteria</taxon>
        <taxon>Candidatus Kentrum</taxon>
    </lineage>
</organism>
<sequence length="63" mass="6775">MSGYAQLNPTYGYCMSKIQSLLPTRLPGNLPQTWHNAAEGGRATLAITIPSSTATIHAKESRT</sequence>
<dbReference type="EMBL" id="CAADHB010000118">
    <property type="protein sequence ID" value="VFK80472.1"/>
    <property type="molecule type" value="Genomic_DNA"/>
</dbReference>
<name>A0A451BQ98_9GAMM</name>
<protein>
    <submittedName>
        <fullName evidence="1">Uncharacterized protein</fullName>
    </submittedName>
</protein>
<gene>
    <name evidence="1" type="ORF">BECKSD772D_GA0070982_11184</name>
</gene>
<reference evidence="1" key="1">
    <citation type="submission" date="2019-02" db="EMBL/GenBank/DDBJ databases">
        <authorList>
            <person name="Gruber-Vodicka R. H."/>
            <person name="Seah K. B. B."/>
        </authorList>
    </citation>
    <scope>NUCLEOTIDE SEQUENCE</scope>
    <source>
        <strain evidence="1">BECK_S127</strain>
    </source>
</reference>
<accession>A0A451BQ98</accession>
<dbReference type="AlphaFoldDB" id="A0A451BQ98"/>